<reference evidence="1 2" key="1">
    <citation type="journal article" date="2019" name="Commun. Biol.">
        <title>The bagworm genome reveals a unique fibroin gene that provides high tensile strength.</title>
        <authorList>
            <person name="Kono N."/>
            <person name="Nakamura H."/>
            <person name="Ohtoshi R."/>
            <person name="Tomita M."/>
            <person name="Numata K."/>
            <person name="Arakawa K."/>
        </authorList>
    </citation>
    <scope>NUCLEOTIDE SEQUENCE [LARGE SCALE GENOMIC DNA]</scope>
</reference>
<evidence type="ECO:0000313" key="2">
    <source>
        <dbReference type="Proteomes" id="UP000299102"/>
    </source>
</evidence>
<name>A0A4C1VG36_EUMVA</name>
<gene>
    <name evidence="1" type="ORF">EVAR_80389_1</name>
</gene>
<dbReference type="Proteomes" id="UP000299102">
    <property type="component" value="Unassembled WGS sequence"/>
</dbReference>
<dbReference type="AlphaFoldDB" id="A0A4C1VG36"/>
<keyword evidence="2" id="KW-1185">Reference proteome</keyword>
<comment type="caution">
    <text evidence="1">The sequence shown here is derived from an EMBL/GenBank/DDBJ whole genome shotgun (WGS) entry which is preliminary data.</text>
</comment>
<protein>
    <submittedName>
        <fullName evidence="1">Uncharacterized protein</fullName>
    </submittedName>
</protein>
<proteinExistence type="predicted"/>
<dbReference type="EMBL" id="BGZK01000344">
    <property type="protein sequence ID" value="GBP38108.1"/>
    <property type="molecule type" value="Genomic_DNA"/>
</dbReference>
<accession>A0A4C1VG36</accession>
<sequence>MEVVLGAVAPTTTALSKFQNEVAAADSLRSRALSPNDMLRHSDQIAYETRVTNTYLIDTSALSTSPLSLCNQLNTSTCMKTYMEICPKLHMNITSACVRATAAAGPRRAGKVIFQRAAFQFMKVAESAGLLPHAMRSHTNAVTQCAVRAHLLQIGGSFAYAGRAVG</sequence>
<evidence type="ECO:0000313" key="1">
    <source>
        <dbReference type="EMBL" id="GBP38108.1"/>
    </source>
</evidence>
<organism evidence="1 2">
    <name type="scientific">Eumeta variegata</name>
    <name type="common">Bagworm moth</name>
    <name type="synonym">Eumeta japonica</name>
    <dbReference type="NCBI Taxonomy" id="151549"/>
    <lineage>
        <taxon>Eukaryota</taxon>
        <taxon>Metazoa</taxon>
        <taxon>Ecdysozoa</taxon>
        <taxon>Arthropoda</taxon>
        <taxon>Hexapoda</taxon>
        <taxon>Insecta</taxon>
        <taxon>Pterygota</taxon>
        <taxon>Neoptera</taxon>
        <taxon>Endopterygota</taxon>
        <taxon>Lepidoptera</taxon>
        <taxon>Glossata</taxon>
        <taxon>Ditrysia</taxon>
        <taxon>Tineoidea</taxon>
        <taxon>Psychidae</taxon>
        <taxon>Oiketicinae</taxon>
        <taxon>Eumeta</taxon>
    </lineage>
</organism>